<keyword evidence="2" id="KW-0732">Signal</keyword>
<name>A0A1I5P343_9PSEU</name>
<dbReference type="AlphaFoldDB" id="A0A1I5P343"/>
<feature type="region of interest" description="Disordered" evidence="1">
    <location>
        <begin position="65"/>
        <end position="87"/>
    </location>
</feature>
<protein>
    <recommendedName>
        <fullName evidence="5">Neocarzinostatin family protein</fullName>
    </recommendedName>
</protein>
<dbReference type="RefSeq" id="WP_243859178.1">
    <property type="nucleotide sequence ID" value="NZ_FOWW01000002.1"/>
</dbReference>
<dbReference type="EMBL" id="FOWW01000002">
    <property type="protein sequence ID" value="SFP28383.1"/>
    <property type="molecule type" value="Genomic_DNA"/>
</dbReference>
<organism evidence="3 4">
    <name type="scientific">Amycolatopsis arida</name>
    <dbReference type="NCBI Taxonomy" id="587909"/>
    <lineage>
        <taxon>Bacteria</taxon>
        <taxon>Bacillati</taxon>
        <taxon>Actinomycetota</taxon>
        <taxon>Actinomycetes</taxon>
        <taxon>Pseudonocardiales</taxon>
        <taxon>Pseudonocardiaceae</taxon>
        <taxon>Amycolatopsis</taxon>
    </lineage>
</organism>
<dbReference type="Proteomes" id="UP000198727">
    <property type="component" value="Unassembled WGS sequence"/>
</dbReference>
<sequence>MSNVRSTMTRAAVVAALAGGMVGTPVPARAAAAPVASGALGSVDVVVGGQAAPQEPVSRCAVDGRTRNSSDGTLVGRHTSYGRGETTCGRDAEGTAFARVSGQRFETTVLRRFGGPTLTVGTYSARCDTTGTGSAGGIELGGVSGFTVPRDIPTNHAILVPGRAAGDPPMARIVVNELVVPTPADGSMTTNTVRITLFPEGGPASGDIVVGSASCDPYP</sequence>
<evidence type="ECO:0000313" key="3">
    <source>
        <dbReference type="EMBL" id="SFP28383.1"/>
    </source>
</evidence>
<dbReference type="STRING" id="587909.SAMN05421810_102127"/>
<feature type="chain" id="PRO_5011642050" description="Neocarzinostatin family protein" evidence="2">
    <location>
        <begin position="31"/>
        <end position="219"/>
    </location>
</feature>
<reference evidence="4" key="1">
    <citation type="submission" date="2016-10" db="EMBL/GenBank/DDBJ databases">
        <authorList>
            <person name="Varghese N."/>
            <person name="Submissions S."/>
        </authorList>
    </citation>
    <scope>NUCLEOTIDE SEQUENCE [LARGE SCALE GENOMIC DNA]</scope>
    <source>
        <strain evidence="4">CGMCC 4.5579</strain>
    </source>
</reference>
<evidence type="ECO:0008006" key="5">
    <source>
        <dbReference type="Google" id="ProtNLM"/>
    </source>
</evidence>
<evidence type="ECO:0000256" key="2">
    <source>
        <dbReference type="SAM" id="SignalP"/>
    </source>
</evidence>
<evidence type="ECO:0000313" key="4">
    <source>
        <dbReference type="Proteomes" id="UP000198727"/>
    </source>
</evidence>
<accession>A0A1I5P343</accession>
<gene>
    <name evidence="3" type="ORF">SAMN05421810_102127</name>
</gene>
<feature type="signal peptide" evidence="2">
    <location>
        <begin position="1"/>
        <end position="30"/>
    </location>
</feature>
<proteinExistence type="predicted"/>
<keyword evidence="4" id="KW-1185">Reference proteome</keyword>
<evidence type="ECO:0000256" key="1">
    <source>
        <dbReference type="SAM" id="MobiDB-lite"/>
    </source>
</evidence>